<accession>A0A378YST6</accession>
<feature type="transmembrane region" description="Helical" evidence="1">
    <location>
        <begin position="92"/>
        <end position="111"/>
    </location>
</feature>
<keyword evidence="4" id="KW-1185">Reference proteome</keyword>
<keyword evidence="1" id="KW-0812">Transmembrane</keyword>
<sequence length="339" mass="35636">MPDGCHGGQHEGMRRLPSLDVLRGFALCGILFANAPAILRLEPVRDGALDPVPRVLELAVYGRFFPLFSLLFGIGFALMWRSARRRAAAPRVVLLRRILALAALGALHQLLQPGEALLPYAIAGLTVLLPSTFLPQRWAIPVTGAAGALLTVAGVAQGGGLVLVPGLFLLGFAAGLADLPRRWEAVAGQALPTAALVLVSASAAGVLWQWGHPEAGAAVGLLMAATYACLVSMLTRTRAFAVITPVLAALGRTALTNYVAATLIVVGLRFAARFLGIVPDAPRAWSHTVVLCLLILAVQGVVSRWWLSRFDQGPLEWLLRKASWAGADPAVRVGSGAAA</sequence>
<feature type="transmembrane region" description="Helical" evidence="1">
    <location>
        <begin position="59"/>
        <end position="80"/>
    </location>
</feature>
<dbReference type="InterPro" id="IPR007349">
    <property type="entry name" value="DUF418"/>
</dbReference>
<dbReference type="InterPro" id="IPR052529">
    <property type="entry name" value="Bact_Transport_Assoc"/>
</dbReference>
<evidence type="ECO:0000256" key="1">
    <source>
        <dbReference type="SAM" id="Phobius"/>
    </source>
</evidence>
<feature type="transmembrane region" description="Helical" evidence="1">
    <location>
        <begin position="186"/>
        <end position="208"/>
    </location>
</feature>
<keyword evidence="1" id="KW-0472">Membrane</keyword>
<dbReference type="OrthoDB" id="9807744at2"/>
<evidence type="ECO:0000313" key="3">
    <source>
        <dbReference type="EMBL" id="SUA80226.1"/>
    </source>
</evidence>
<feature type="transmembrane region" description="Helical" evidence="1">
    <location>
        <begin position="284"/>
        <end position="307"/>
    </location>
</feature>
<feature type="transmembrane region" description="Helical" evidence="1">
    <location>
        <begin position="255"/>
        <end position="272"/>
    </location>
</feature>
<organism evidence="3 4">
    <name type="scientific">Nocardia otitidiscaviarum</name>
    <dbReference type="NCBI Taxonomy" id="1823"/>
    <lineage>
        <taxon>Bacteria</taxon>
        <taxon>Bacillati</taxon>
        <taxon>Actinomycetota</taxon>
        <taxon>Actinomycetes</taxon>
        <taxon>Mycobacteriales</taxon>
        <taxon>Nocardiaceae</taxon>
        <taxon>Nocardia</taxon>
    </lineage>
</organism>
<feature type="transmembrane region" description="Helical" evidence="1">
    <location>
        <begin position="215"/>
        <end position="235"/>
    </location>
</feature>
<dbReference type="Pfam" id="PF04235">
    <property type="entry name" value="DUF418"/>
    <property type="match status" value="1"/>
</dbReference>
<gene>
    <name evidence="3" type="ORF">NCTC1934_04171</name>
</gene>
<dbReference type="PANTHER" id="PTHR30590">
    <property type="entry name" value="INNER MEMBRANE PROTEIN"/>
    <property type="match status" value="1"/>
</dbReference>
<feature type="transmembrane region" description="Helical" evidence="1">
    <location>
        <begin position="117"/>
        <end position="134"/>
    </location>
</feature>
<dbReference type="STRING" id="1406858.GCA_000710895_06266"/>
<feature type="transmembrane region" description="Helical" evidence="1">
    <location>
        <begin position="21"/>
        <end position="39"/>
    </location>
</feature>
<dbReference type="PANTHER" id="PTHR30590:SF3">
    <property type="entry name" value="HYPOTHETICAL MEMBRANE SPANNING PROTEIN"/>
    <property type="match status" value="1"/>
</dbReference>
<feature type="domain" description="DUF418" evidence="2">
    <location>
        <begin position="215"/>
        <end position="325"/>
    </location>
</feature>
<dbReference type="EMBL" id="UGRY01000002">
    <property type="protein sequence ID" value="SUA80226.1"/>
    <property type="molecule type" value="Genomic_DNA"/>
</dbReference>
<reference evidence="3 4" key="1">
    <citation type="submission" date="2018-06" db="EMBL/GenBank/DDBJ databases">
        <authorList>
            <consortium name="Pathogen Informatics"/>
            <person name="Doyle S."/>
        </authorList>
    </citation>
    <scope>NUCLEOTIDE SEQUENCE [LARGE SCALE GENOMIC DNA]</scope>
    <source>
        <strain evidence="3 4">NCTC1934</strain>
    </source>
</reference>
<name>A0A378YST6_9NOCA</name>
<dbReference type="Proteomes" id="UP000255467">
    <property type="component" value="Unassembled WGS sequence"/>
</dbReference>
<dbReference type="AlphaFoldDB" id="A0A378YST6"/>
<evidence type="ECO:0000259" key="2">
    <source>
        <dbReference type="Pfam" id="PF04235"/>
    </source>
</evidence>
<proteinExistence type="predicted"/>
<evidence type="ECO:0000313" key="4">
    <source>
        <dbReference type="Proteomes" id="UP000255467"/>
    </source>
</evidence>
<feature type="transmembrane region" description="Helical" evidence="1">
    <location>
        <begin position="146"/>
        <end position="174"/>
    </location>
</feature>
<protein>
    <submittedName>
        <fullName evidence="3">Predicted membrane protein</fullName>
    </submittedName>
</protein>
<keyword evidence="1" id="KW-1133">Transmembrane helix</keyword>